<organism evidence="4 5">
    <name type="scientific">Pseudobythopirellula maris</name>
    <dbReference type="NCBI Taxonomy" id="2527991"/>
    <lineage>
        <taxon>Bacteria</taxon>
        <taxon>Pseudomonadati</taxon>
        <taxon>Planctomycetota</taxon>
        <taxon>Planctomycetia</taxon>
        <taxon>Pirellulales</taxon>
        <taxon>Lacipirellulaceae</taxon>
        <taxon>Pseudobythopirellula</taxon>
    </lineage>
</organism>
<dbReference type="Pfam" id="PF00596">
    <property type="entry name" value="Aldolase_II"/>
    <property type="match status" value="1"/>
</dbReference>
<dbReference type="SMART" id="SM01007">
    <property type="entry name" value="Aldolase_II"/>
    <property type="match status" value="1"/>
</dbReference>
<dbReference type="Proteomes" id="UP000315440">
    <property type="component" value="Unassembled WGS sequence"/>
</dbReference>
<dbReference type="GO" id="GO:0008738">
    <property type="term" value="F:L-fuculose-phosphate aldolase activity"/>
    <property type="evidence" value="ECO:0007669"/>
    <property type="project" value="UniProtKB-EC"/>
</dbReference>
<dbReference type="EC" id="4.1.2.17" evidence="4"/>
<evidence type="ECO:0000313" key="4">
    <source>
        <dbReference type="EMBL" id="TWT90650.1"/>
    </source>
</evidence>
<dbReference type="RefSeq" id="WP_146397706.1">
    <property type="nucleotide sequence ID" value="NZ_SJPQ01000001.1"/>
</dbReference>
<dbReference type="InterPro" id="IPR001303">
    <property type="entry name" value="Aldolase_II/adducin_N"/>
</dbReference>
<dbReference type="OrthoDB" id="9794581at2"/>
<dbReference type="Gene3D" id="3.40.225.10">
    <property type="entry name" value="Class II aldolase/adducin N-terminal domain"/>
    <property type="match status" value="1"/>
</dbReference>
<evidence type="ECO:0000259" key="3">
    <source>
        <dbReference type="SMART" id="SM01007"/>
    </source>
</evidence>
<evidence type="ECO:0000313" key="5">
    <source>
        <dbReference type="Proteomes" id="UP000315440"/>
    </source>
</evidence>
<proteinExistence type="predicted"/>
<name>A0A5C5ZTS6_9BACT</name>
<keyword evidence="1" id="KW-0479">Metal-binding</keyword>
<dbReference type="EMBL" id="SJPQ01000001">
    <property type="protein sequence ID" value="TWT90650.1"/>
    <property type="molecule type" value="Genomic_DNA"/>
</dbReference>
<accession>A0A5C5ZTS6</accession>
<dbReference type="GO" id="GO:0005829">
    <property type="term" value="C:cytosol"/>
    <property type="evidence" value="ECO:0007669"/>
    <property type="project" value="TreeGrafter"/>
</dbReference>
<gene>
    <name evidence="4" type="primary">fucA</name>
    <name evidence="4" type="ORF">Mal64_10440</name>
</gene>
<keyword evidence="2 4" id="KW-0456">Lyase</keyword>
<evidence type="ECO:0000256" key="2">
    <source>
        <dbReference type="ARBA" id="ARBA00023239"/>
    </source>
</evidence>
<protein>
    <submittedName>
        <fullName evidence="4">L-fuculose phosphate aldolase</fullName>
        <ecNumber evidence="4">4.1.2.17</ecNumber>
    </submittedName>
</protein>
<dbReference type="InterPro" id="IPR036409">
    <property type="entry name" value="Aldolase_II/adducin_N_sf"/>
</dbReference>
<feature type="domain" description="Class II aldolase/adducin N-terminal" evidence="3">
    <location>
        <begin position="8"/>
        <end position="185"/>
    </location>
</feature>
<sequence>MDTNQLKAEFCEIGRRIYAKGFAAGNDGNLSYCTGPDEVLCTPTMICKGFMEPADMCLVDLQGTQLEGRRAPSSEILMHLAIYQEQPAAKAVVHCHPPHATAFAVAGEPVPQGVLPEVEMYLGEIPTSPYATPGTPRLGDSIRPLVARGATTVVLANHGVVAWADTVERAFWRVELLDAYCRILLLARQLGAPQPLPDGEIRSILQAKAAQGLSDPRIVDGVVQD</sequence>
<dbReference type="GO" id="GO:0046872">
    <property type="term" value="F:metal ion binding"/>
    <property type="evidence" value="ECO:0007669"/>
    <property type="project" value="UniProtKB-KW"/>
</dbReference>
<comment type="caution">
    <text evidence="4">The sequence shown here is derived from an EMBL/GenBank/DDBJ whole genome shotgun (WGS) entry which is preliminary data.</text>
</comment>
<dbReference type="PANTHER" id="PTHR22789">
    <property type="entry name" value="FUCULOSE PHOSPHATE ALDOLASE"/>
    <property type="match status" value="1"/>
</dbReference>
<dbReference type="AlphaFoldDB" id="A0A5C5ZTS6"/>
<dbReference type="SUPFAM" id="SSF53639">
    <property type="entry name" value="AraD/HMP-PK domain-like"/>
    <property type="match status" value="1"/>
</dbReference>
<dbReference type="GO" id="GO:0019323">
    <property type="term" value="P:pentose catabolic process"/>
    <property type="evidence" value="ECO:0007669"/>
    <property type="project" value="TreeGrafter"/>
</dbReference>
<dbReference type="PANTHER" id="PTHR22789:SF0">
    <property type="entry name" value="3-OXO-TETRONATE 4-PHOSPHATE DECARBOXYLASE-RELATED"/>
    <property type="match status" value="1"/>
</dbReference>
<keyword evidence="5" id="KW-1185">Reference proteome</keyword>
<evidence type="ECO:0000256" key="1">
    <source>
        <dbReference type="ARBA" id="ARBA00022723"/>
    </source>
</evidence>
<dbReference type="InterPro" id="IPR050197">
    <property type="entry name" value="Aldolase_class_II_sugar_metab"/>
</dbReference>
<reference evidence="4 5" key="1">
    <citation type="submission" date="2019-02" db="EMBL/GenBank/DDBJ databases">
        <title>Deep-cultivation of Planctomycetes and their phenomic and genomic characterization uncovers novel biology.</title>
        <authorList>
            <person name="Wiegand S."/>
            <person name="Jogler M."/>
            <person name="Boedeker C."/>
            <person name="Pinto D."/>
            <person name="Vollmers J."/>
            <person name="Rivas-Marin E."/>
            <person name="Kohn T."/>
            <person name="Peeters S.H."/>
            <person name="Heuer A."/>
            <person name="Rast P."/>
            <person name="Oberbeckmann S."/>
            <person name="Bunk B."/>
            <person name="Jeske O."/>
            <person name="Meyerdierks A."/>
            <person name="Storesund J.E."/>
            <person name="Kallscheuer N."/>
            <person name="Luecker S."/>
            <person name="Lage O.M."/>
            <person name="Pohl T."/>
            <person name="Merkel B.J."/>
            <person name="Hornburger P."/>
            <person name="Mueller R.-W."/>
            <person name="Bruemmer F."/>
            <person name="Labrenz M."/>
            <person name="Spormann A.M."/>
            <person name="Op Den Camp H."/>
            <person name="Overmann J."/>
            <person name="Amann R."/>
            <person name="Jetten M.S.M."/>
            <person name="Mascher T."/>
            <person name="Medema M.H."/>
            <person name="Devos D.P."/>
            <person name="Kaster A.-K."/>
            <person name="Ovreas L."/>
            <person name="Rohde M."/>
            <person name="Galperin M.Y."/>
            <person name="Jogler C."/>
        </authorList>
    </citation>
    <scope>NUCLEOTIDE SEQUENCE [LARGE SCALE GENOMIC DNA]</scope>
    <source>
        <strain evidence="4 5">Mal64</strain>
    </source>
</reference>